<proteinExistence type="predicted"/>
<reference evidence="1" key="1">
    <citation type="journal article" date="2015" name="Nature">
        <title>Complex archaea that bridge the gap between prokaryotes and eukaryotes.</title>
        <authorList>
            <person name="Spang A."/>
            <person name="Saw J.H."/>
            <person name="Jorgensen S.L."/>
            <person name="Zaremba-Niedzwiedzka K."/>
            <person name="Martijn J."/>
            <person name="Lind A.E."/>
            <person name="van Eijk R."/>
            <person name="Schleper C."/>
            <person name="Guy L."/>
            <person name="Ettema T.J."/>
        </authorList>
    </citation>
    <scope>NUCLEOTIDE SEQUENCE</scope>
</reference>
<name>A0A0F9WTT6_9ZZZZ</name>
<organism evidence="1">
    <name type="scientific">marine sediment metagenome</name>
    <dbReference type="NCBI Taxonomy" id="412755"/>
    <lineage>
        <taxon>unclassified sequences</taxon>
        <taxon>metagenomes</taxon>
        <taxon>ecological metagenomes</taxon>
    </lineage>
</organism>
<sequence length="199" mass="20250">MRISRDGSYMALPWLQALCLEGRMFGAQVGSASATITAVGTFGAGVIDLDEFDWLQTIPANVTCLPVYFATAFVGMGAVGETGLVLLYGAGGVINGGVTVTPYNLRPSAGVGSQCTIGALGADGGTVIVPTGVFFDQIATQLLGAATNPAQFVPEFSVDKYGFVPVLEGATQLAAFSPATAGTGFITAAWVELPSSAIE</sequence>
<dbReference type="AlphaFoldDB" id="A0A0F9WTT6"/>
<gene>
    <name evidence="1" type="ORF">LCGC14_0310710</name>
</gene>
<comment type="caution">
    <text evidence="1">The sequence shown here is derived from an EMBL/GenBank/DDBJ whole genome shotgun (WGS) entry which is preliminary data.</text>
</comment>
<evidence type="ECO:0000313" key="1">
    <source>
        <dbReference type="EMBL" id="KKN82258.1"/>
    </source>
</evidence>
<accession>A0A0F9WTT6</accession>
<dbReference type="EMBL" id="LAZR01000203">
    <property type="protein sequence ID" value="KKN82258.1"/>
    <property type="molecule type" value="Genomic_DNA"/>
</dbReference>
<protein>
    <submittedName>
        <fullName evidence="1">Uncharacterized protein</fullName>
    </submittedName>
</protein>